<evidence type="ECO:0000313" key="2">
    <source>
        <dbReference type="EMBL" id="RVW27484.1"/>
    </source>
</evidence>
<dbReference type="AlphaFoldDB" id="A0A438CWA1"/>
<evidence type="ECO:0000313" key="3">
    <source>
        <dbReference type="Proteomes" id="UP000288805"/>
    </source>
</evidence>
<dbReference type="EMBL" id="QGNW01001950">
    <property type="protein sequence ID" value="RVW27484.1"/>
    <property type="molecule type" value="Genomic_DNA"/>
</dbReference>
<comment type="caution">
    <text evidence="2">The sequence shown here is derived from an EMBL/GenBank/DDBJ whole genome shotgun (WGS) entry which is preliminary data.</text>
</comment>
<accession>A0A438CWA1</accession>
<feature type="domain" description="DUF4283" evidence="1">
    <location>
        <begin position="163"/>
        <end position="250"/>
    </location>
</feature>
<reference evidence="2 3" key="1">
    <citation type="journal article" date="2018" name="PLoS Genet.">
        <title>Population sequencing reveals clonal diversity and ancestral inbreeding in the grapevine cultivar Chardonnay.</title>
        <authorList>
            <person name="Roach M.J."/>
            <person name="Johnson D.L."/>
            <person name="Bohlmann J."/>
            <person name="van Vuuren H.J."/>
            <person name="Jones S.J."/>
            <person name="Pretorius I.S."/>
            <person name="Schmidt S.A."/>
            <person name="Borneman A.R."/>
        </authorList>
    </citation>
    <scope>NUCLEOTIDE SEQUENCE [LARGE SCALE GENOMIC DNA]</scope>
    <source>
        <strain evidence="3">cv. Chardonnay</strain>
        <tissue evidence="2">Leaf</tissue>
    </source>
</reference>
<sequence length="795" mass="89026">MPVSFPGGRCWFGVELKTFEISIEEHKGKVHGEICERGPKFSSWIRFVCNMWGWAKLYNGAESRSLIGVESCCGLKERVHFRKFWSEGNRGYYLELRRNNAGRFLFCVVRDVENKRFSLVFPEGRGLVGGWKVLASKLRSLGDCPTSRDAVWIEAEKEALVRNEELLGRCLVSFWEGDYDRLPDLASFGSWAKSSWFLEGNLWLSNLRENLLLLEFEFADEAERVFQSGARRFRGRNFYLEKWKPSVGCFEETEGTRALFGSEFLASLCIFGEEVSSESLETLAKLVPFATPCSSGGKTRHASPLCSLPMEPVLGSSRMRRRPVTRQGERMCPPSPSVTPQPEKLLPLVMGSRVPPSDMTGAAALPSYACDVGMKAPSARCDEGEEPLLLFQPLLHLSSPINASKGSATPNGCAAACKWVPPPPGLERERDSCPGLLEPTLREAEATPMKDGSIEIPNPDLEQNEVNQRNLSTASPCAKGWSEGELSKLYHFNKVLRMPVEGHEVEILALLKKLKLRTGSSTFHKRRKKKKACITRFERELKRLECSVSYGGTSGTTKKSGQSSRLIKGVVRNQKPDLVCLLEMKGCGRGLLLFWDNRVLENLEVESGGYSISVRFRNCADGFSWIFSGVYGPVIGSEKEDFWEELGAIRGRWDDPWGARAKGFSTDRRSLHLIGGLNSQAASSPIVLEAGGFSSGKSPFHFENMWLKIDGFKDLVRSWWNGYSVEGYSSHCIAEKLKALKKDLKIWNKEVVGNVSSNRVEAFACLQYWEAKEKENPLNPGDMEAKNLSLEDHKK</sequence>
<name>A0A438CWA1_VITVI</name>
<protein>
    <recommendedName>
        <fullName evidence="1">DUF4283 domain-containing protein</fullName>
    </recommendedName>
</protein>
<dbReference type="Proteomes" id="UP000288805">
    <property type="component" value="Unassembled WGS sequence"/>
</dbReference>
<evidence type="ECO:0000259" key="1">
    <source>
        <dbReference type="Pfam" id="PF14111"/>
    </source>
</evidence>
<dbReference type="InterPro" id="IPR036691">
    <property type="entry name" value="Endo/exonu/phosph_ase_sf"/>
</dbReference>
<gene>
    <name evidence="2" type="ORF">CK203_092014</name>
</gene>
<proteinExistence type="predicted"/>
<dbReference type="InterPro" id="IPR025558">
    <property type="entry name" value="DUF4283"/>
</dbReference>
<organism evidence="2 3">
    <name type="scientific">Vitis vinifera</name>
    <name type="common">Grape</name>
    <dbReference type="NCBI Taxonomy" id="29760"/>
    <lineage>
        <taxon>Eukaryota</taxon>
        <taxon>Viridiplantae</taxon>
        <taxon>Streptophyta</taxon>
        <taxon>Embryophyta</taxon>
        <taxon>Tracheophyta</taxon>
        <taxon>Spermatophyta</taxon>
        <taxon>Magnoliopsida</taxon>
        <taxon>eudicotyledons</taxon>
        <taxon>Gunneridae</taxon>
        <taxon>Pentapetalae</taxon>
        <taxon>rosids</taxon>
        <taxon>Vitales</taxon>
        <taxon>Vitaceae</taxon>
        <taxon>Viteae</taxon>
        <taxon>Vitis</taxon>
    </lineage>
</organism>
<dbReference type="Pfam" id="PF14111">
    <property type="entry name" value="DUF4283"/>
    <property type="match status" value="1"/>
</dbReference>
<dbReference type="SUPFAM" id="SSF56219">
    <property type="entry name" value="DNase I-like"/>
    <property type="match status" value="1"/>
</dbReference>